<keyword evidence="1" id="KW-1133">Transmembrane helix</keyword>
<dbReference type="OrthoDB" id="2195233at2"/>
<dbReference type="Proteomes" id="UP000189299">
    <property type="component" value="Unassembled WGS sequence"/>
</dbReference>
<keyword evidence="1" id="KW-0472">Membrane</keyword>
<name>A0A1V2UML3_ENTMU</name>
<feature type="transmembrane region" description="Helical" evidence="1">
    <location>
        <begin position="51"/>
        <end position="69"/>
    </location>
</feature>
<sequence length="135" mass="15513">MKNQLAFKFLPKLWTSILYLVVIAIGSFMYLSKYWNVTIFTSIYPDFYLHISNFSISLILGLIPYFWLLMGIKFNYVVIFSLLLLVVNALCETVFGFINTPDLIDMCFGFVGTGISFLTLLIIYTFGLLPNKETT</sequence>
<evidence type="ECO:0008006" key="8">
    <source>
        <dbReference type="Google" id="ProtNLM"/>
    </source>
</evidence>
<organism evidence="4 5">
    <name type="scientific">Enterococcus mundtii</name>
    <dbReference type="NCBI Taxonomy" id="53346"/>
    <lineage>
        <taxon>Bacteria</taxon>
        <taxon>Bacillati</taxon>
        <taxon>Bacillota</taxon>
        <taxon>Bacilli</taxon>
        <taxon>Lactobacillales</taxon>
        <taxon>Enterococcaceae</taxon>
        <taxon>Enterococcus</taxon>
    </lineage>
</organism>
<dbReference type="RefSeq" id="WP_023520046.1">
    <property type="nucleotide sequence ID" value="NZ_AP019810.1"/>
</dbReference>
<dbReference type="Proteomes" id="UP000509460">
    <property type="component" value="Chromosome"/>
</dbReference>
<proteinExistence type="predicted"/>
<feature type="transmembrane region" description="Helical" evidence="1">
    <location>
        <begin position="76"/>
        <end position="98"/>
    </location>
</feature>
<feature type="transmembrane region" description="Helical" evidence="1">
    <location>
        <begin position="12"/>
        <end position="31"/>
    </location>
</feature>
<dbReference type="EMBL" id="JABCAG010000001">
    <property type="protein sequence ID" value="NMP57004.1"/>
    <property type="molecule type" value="Genomic_DNA"/>
</dbReference>
<reference evidence="3 7" key="3">
    <citation type="submission" date="2020-04" db="EMBL/GenBank/DDBJ databases">
        <authorList>
            <person name="Abaymova A."/>
            <person name="Teymurazov M."/>
            <person name="Tazyna O."/>
            <person name="Chatushin Y."/>
            <person name="Svetoch E."/>
            <person name="Pereligyn V."/>
            <person name="Pohylenko V."/>
            <person name="Platonov M."/>
            <person name="Kartsev N."/>
            <person name="Skryabin Y."/>
            <person name="Sizova A."/>
            <person name="Solomentsev V."/>
            <person name="Kislichkina A."/>
            <person name="Bogun A."/>
        </authorList>
    </citation>
    <scope>NUCLEOTIDE SEQUENCE [LARGE SCALE GENOMIC DNA]</scope>
    <source>
        <strain evidence="3">SCPM-O-B-8398</strain>
        <strain evidence="7">SCPM-O-B-8398 (E28)</strain>
    </source>
</reference>
<evidence type="ECO:0000313" key="2">
    <source>
        <dbReference type="EMBL" id="BBM13901.1"/>
    </source>
</evidence>
<evidence type="ECO:0000313" key="6">
    <source>
        <dbReference type="Proteomes" id="UP000509460"/>
    </source>
</evidence>
<reference evidence="4 5" key="1">
    <citation type="submission" date="2016-12" db="EMBL/GenBank/DDBJ databases">
        <authorList>
            <person name="Song W.-J."/>
            <person name="Kurnit D.M."/>
        </authorList>
    </citation>
    <scope>NUCLEOTIDE SEQUENCE [LARGE SCALE GENOMIC DNA]</scope>
    <source>
        <strain evidence="4 5">CGB1038-1_S1</strain>
    </source>
</reference>
<reference evidence="2 6" key="2">
    <citation type="submission" date="2019-07" db="EMBL/GenBank/DDBJ databases">
        <title>antibiotic susceptibility of plant-derived lactic acid bacteria.</title>
        <authorList>
            <person name="Sugiyama M."/>
            <person name="Noda M."/>
        </authorList>
    </citation>
    <scope>NUCLEOTIDE SEQUENCE [LARGE SCALE GENOMIC DNA]</scope>
    <source>
        <strain evidence="2 6">15-1A</strain>
    </source>
</reference>
<dbReference type="AlphaFoldDB" id="A0A1V2UML3"/>
<evidence type="ECO:0000256" key="1">
    <source>
        <dbReference type="SAM" id="Phobius"/>
    </source>
</evidence>
<feature type="transmembrane region" description="Helical" evidence="1">
    <location>
        <begin position="110"/>
        <end position="129"/>
    </location>
</feature>
<evidence type="ECO:0000313" key="7">
    <source>
        <dbReference type="Proteomes" id="UP000557857"/>
    </source>
</evidence>
<dbReference type="Proteomes" id="UP000557857">
    <property type="component" value="Unassembled WGS sequence"/>
</dbReference>
<dbReference type="EMBL" id="MSTR01000001">
    <property type="protein sequence ID" value="ONN44678.1"/>
    <property type="molecule type" value="Genomic_DNA"/>
</dbReference>
<evidence type="ECO:0000313" key="3">
    <source>
        <dbReference type="EMBL" id="NMP57004.1"/>
    </source>
</evidence>
<evidence type="ECO:0000313" key="5">
    <source>
        <dbReference type="Proteomes" id="UP000189299"/>
    </source>
</evidence>
<dbReference type="EMBL" id="AP019810">
    <property type="protein sequence ID" value="BBM13901.1"/>
    <property type="molecule type" value="Genomic_DNA"/>
</dbReference>
<accession>A0A1V2UML3</accession>
<protein>
    <recommendedName>
        <fullName evidence="8">VanZ-like domain-containing protein</fullName>
    </recommendedName>
</protein>
<gene>
    <name evidence="4" type="ORF">BTN92_00660</name>
    <name evidence="2" type="ORF">EM151A_0662</name>
    <name evidence="3" type="ORF">HI921_00770</name>
</gene>
<keyword evidence="1" id="KW-0812">Transmembrane</keyword>
<evidence type="ECO:0000313" key="4">
    <source>
        <dbReference type="EMBL" id="ONN44678.1"/>
    </source>
</evidence>